<keyword evidence="2" id="KW-0597">Phosphoprotein</keyword>
<evidence type="ECO:0000256" key="7">
    <source>
        <dbReference type="PROSITE-ProRule" id="PRU10141"/>
    </source>
</evidence>
<dbReference type="InterPro" id="IPR017892">
    <property type="entry name" value="Pkinase_C"/>
</dbReference>
<dbReference type="GeneTree" id="ENSGT00940000153776"/>
<keyword evidence="6 7" id="KW-0067">ATP-binding</keyword>
<dbReference type="PROSITE" id="PS00108">
    <property type="entry name" value="PROTEIN_KINASE_ST"/>
    <property type="match status" value="1"/>
</dbReference>
<protein>
    <recommendedName>
        <fullName evidence="13">Protein kinase domain-containing protein</fullName>
    </recommendedName>
</protein>
<dbReference type="GO" id="GO:0004674">
    <property type="term" value="F:protein serine/threonine kinase activity"/>
    <property type="evidence" value="ECO:0007669"/>
    <property type="project" value="UniProtKB-KW"/>
</dbReference>
<evidence type="ECO:0008006" key="13">
    <source>
        <dbReference type="Google" id="ProtNLM"/>
    </source>
</evidence>
<comment type="similarity">
    <text evidence="8">Belongs to the protein kinase superfamily.</text>
</comment>
<dbReference type="PROSITE" id="PS50011">
    <property type="entry name" value="PROTEIN_KINASE_DOM"/>
    <property type="match status" value="1"/>
</dbReference>
<evidence type="ECO:0000256" key="6">
    <source>
        <dbReference type="ARBA" id="ARBA00022840"/>
    </source>
</evidence>
<keyword evidence="5" id="KW-0418">Kinase</keyword>
<evidence type="ECO:0000256" key="1">
    <source>
        <dbReference type="ARBA" id="ARBA00022527"/>
    </source>
</evidence>
<sequence length="363" mass="41406">MCLYFFILCICFVFNYFPLWSYRKTNTSSSFVSFRMKPSDFDYLKVIGKGSFGKVLLARHRKRGGYFAVKVLHKQTVVMRKEQQHVMVERSVLLKGVQHPFLVGLHYSFQTPNMLYFVVDYVNGGELFYHLQRERSFPESRAAFYAAEMALALGYLHSLDIVYRDLKPENILLDSEGHVKLTDFGLCKEGVAVGGLMHTFCGTPEYLAPEVLQGHMYSPAVDWWGLGCVLFEMLHGLPPFYSNSKTEMFEKILHAPLRLRSGISEVACSLLAGLLERKISRRLGESRDIVELQEHAFFASINWDDLLAKKVPPPFIPNVRSPCDISYIDPEFTLQPVPVSINDRCQEGGISETFVGFSYMNAT</sequence>
<organism evidence="11 12">
    <name type="scientific">Hippocampus comes</name>
    <name type="common">Tiger tail seahorse</name>
    <dbReference type="NCBI Taxonomy" id="109280"/>
    <lineage>
        <taxon>Eukaryota</taxon>
        <taxon>Metazoa</taxon>
        <taxon>Chordata</taxon>
        <taxon>Craniata</taxon>
        <taxon>Vertebrata</taxon>
        <taxon>Euteleostomi</taxon>
        <taxon>Actinopterygii</taxon>
        <taxon>Neopterygii</taxon>
        <taxon>Teleostei</taxon>
        <taxon>Neoteleostei</taxon>
        <taxon>Acanthomorphata</taxon>
        <taxon>Syngnathiaria</taxon>
        <taxon>Syngnathiformes</taxon>
        <taxon>Syngnathoidei</taxon>
        <taxon>Syngnathidae</taxon>
        <taxon>Hippocampus</taxon>
    </lineage>
</organism>
<dbReference type="Pfam" id="PF00069">
    <property type="entry name" value="Pkinase"/>
    <property type="match status" value="1"/>
</dbReference>
<dbReference type="InterPro" id="IPR017441">
    <property type="entry name" value="Protein_kinase_ATP_BS"/>
</dbReference>
<dbReference type="FunFam" id="1.10.510.10:FF:000008">
    <property type="entry name" value="Non-specific serine/threonine protein kinase"/>
    <property type="match status" value="1"/>
</dbReference>
<evidence type="ECO:0000256" key="2">
    <source>
        <dbReference type="ARBA" id="ARBA00022553"/>
    </source>
</evidence>
<dbReference type="Ensembl" id="ENSHCOT00000008454.1">
    <property type="protein sequence ID" value="ENSHCOP00000019550.1"/>
    <property type="gene ID" value="ENSHCOG00000004982.1"/>
</dbReference>
<dbReference type="FunFam" id="3.30.200.20:FF:000103">
    <property type="entry name" value="Protein kinase C"/>
    <property type="match status" value="1"/>
</dbReference>
<dbReference type="Gene3D" id="3.30.200.20">
    <property type="entry name" value="Phosphorylase Kinase, domain 1"/>
    <property type="match status" value="1"/>
</dbReference>
<reference evidence="11" key="2">
    <citation type="submission" date="2025-09" db="UniProtKB">
        <authorList>
            <consortium name="Ensembl"/>
        </authorList>
    </citation>
    <scope>IDENTIFICATION</scope>
</reference>
<evidence type="ECO:0000256" key="4">
    <source>
        <dbReference type="ARBA" id="ARBA00022741"/>
    </source>
</evidence>
<dbReference type="SMART" id="SM00220">
    <property type="entry name" value="S_TKc"/>
    <property type="match status" value="1"/>
</dbReference>
<feature type="binding site" evidence="7">
    <location>
        <position position="70"/>
    </location>
    <ligand>
        <name>ATP</name>
        <dbReference type="ChEBI" id="CHEBI:30616"/>
    </ligand>
</feature>
<evidence type="ECO:0000313" key="12">
    <source>
        <dbReference type="Proteomes" id="UP000264820"/>
    </source>
</evidence>
<dbReference type="PROSITE" id="PS51285">
    <property type="entry name" value="AGC_KINASE_CTER"/>
    <property type="match status" value="1"/>
</dbReference>
<evidence type="ECO:0000256" key="8">
    <source>
        <dbReference type="RuleBase" id="RU000304"/>
    </source>
</evidence>
<dbReference type="SUPFAM" id="SSF56112">
    <property type="entry name" value="Protein kinase-like (PK-like)"/>
    <property type="match status" value="1"/>
</dbReference>
<dbReference type="InterPro" id="IPR000961">
    <property type="entry name" value="AGC-kinase_C"/>
</dbReference>
<dbReference type="Gene3D" id="1.10.510.10">
    <property type="entry name" value="Transferase(Phosphotransferase) domain 1"/>
    <property type="match status" value="1"/>
</dbReference>
<name>A0A3Q3DSP5_HIPCM</name>
<evidence type="ECO:0000256" key="5">
    <source>
        <dbReference type="ARBA" id="ARBA00022777"/>
    </source>
</evidence>
<keyword evidence="4 7" id="KW-0547">Nucleotide-binding</keyword>
<evidence type="ECO:0000256" key="3">
    <source>
        <dbReference type="ARBA" id="ARBA00022679"/>
    </source>
</evidence>
<dbReference type="InterPro" id="IPR011009">
    <property type="entry name" value="Kinase-like_dom_sf"/>
</dbReference>
<reference evidence="11" key="1">
    <citation type="submission" date="2025-08" db="UniProtKB">
        <authorList>
            <consortium name="Ensembl"/>
        </authorList>
    </citation>
    <scope>IDENTIFICATION</scope>
</reference>
<keyword evidence="3" id="KW-0808">Transferase</keyword>
<feature type="domain" description="AGC-kinase C-terminal" evidence="10">
    <location>
        <begin position="299"/>
        <end position="363"/>
    </location>
</feature>
<proteinExistence type="inferred from homology"/>
<dbReference type="PANTHER" id="PTHR24351">
    <property type="entry name" value="RIBOSOMAL PROTEIN S6 KINASE"/>
    <property type="match status" value="1"/>
</dbReference>
<dbReference type="AlphaFoldDB" id="A0A3Q3DSP5"/>
<dbReference type="SMART" id="SM00133">
    <property type="entry name" value="S_TK_X"/>
    <property type="match status" value="1"/>
</dbReference>
<dbReference type="GO" id="GO:0005524">
    <property type="term" value="F:ATP binding"/>
    <property type="evidence" value="ECO:0007669"/>
    <property type="project" value="UniProtKB-UniRule"/>
</dbReference>
<evidence type="ECO:0000259" key="9">
    <source>
        <dbReference type="PROSITE" id="PS50011"/>
    </source>
</evidence>
<dbReference type="InterPro" id="IPR000719">
    <property type="entry name" value="Prot_kinase_dom"/>
</dbReference>
<evidence type="ECO:0000313" key="11">
    <source>
        <dbReference type="Ensembl" id="ENSHCOP00000019550.1"/>
    </source>
</evidence>
<dbReference type="STRING" id="109280.ENSHCOP00000019550"/>
<dbReference type="OMA" id="TGPCDIS"/>
<dbReference type="Proteomes" id="UP000264820">
    <property type="component" value="Unplaced"/>
</dbReference>
<keyword evidence="12" id="KW-1185">Reference proteome</keyword>
<accession>A0A3Q3DSP5</accession>
<dbReference type="PROSITE" id="PS00107">
    <property type="entry name" value="PROTEIN_KINASE_ATP"/>
    <property type="match status" value="1"/>
</dbReference>
<keyword evidence="1 8" id="KW-0723">Serine/threonine-protein kinase</keyword>
<evidence type="ECO:0000259" key="10">
    <source>
        <dbReference type="PROSITE" id="PS51285"/>
    </source>
</evidence>
<dbReference type="Pfam" id="PF00433">
    <property type="entry name" value="Pkinase_C"/>
    <property type="match status" value="1"/>
</dbReference>
<dbReference type="InterPro" id="IPR008271">
    <property type="entry name" value="Ser/Thr_kinase_AS"/>
</dbReference>
<feature type="domain" description="Protein kinase" evidence="9">
    <location>
        <begin position="41"/>
        <end position="298"/>
    </location>
</feature>